<dbReference type="PANTHER" id="PTHR31355">
    <property type="entry name" value="MICROTUBULE-ASSOCIATED PROTEIN TORTIFOLIA1"/>
    <property type="match status" value="1"/>
</dbReference>
<feature type="region of interest" description="Disordered" evidence="1">
    <location>
        <begin position="349"/>
        <end position="411"/>
    </location>
</feature>
<evidence type="ECO:0000313" key="4">
    <source>
        <dbReference type="Proteomes" id="UP000289738"/>
    </source>
</evidence>
<dbReference type="InterPro" id="IPR034085">
    <property type="entry name" value="TOG"/>
</dbReference>
<feature type="domain" description="TOG" evidence="2">
    <location>
        <begin position="79"/>
        <end position="339"/>
    </location>
</feature>
<dbReference type="OrthoDB" id="298726at2759"/>
<feature type="region of interest" description="Disordered" evidence="1">
    <location>
        <begin position="661"/>
        <end position="723"/>
    </location>
</feature>
<dbReference type="GO" id="GO:0010031">
    <property type="term" value="P:circumnutation"/>
    <property type="evidence" value="ECO:0007669"/>
    <property type="project" value="TreeGrafter"/>
</dbReference>
<feature type="compositionally biased region" description="Polar residues" evidence="1">
    <location>
        <begin position="535"/>
        <end position="544"/>
    </location>
</feature>
<feature type="compositionally biased region" description="Basic and acidic residues" evidence="1">
    <location>
        <begin position="359"/>
        <end position="370"/>
    </location>
</feature>
<feature type="region of interest" description="Disordered" evidence="1">
    <location>
        <begin position="451"/>
        <end position="544"/>
    </location>
</feature>
<dbReference type="GO" id="GO:0009826">
    <property type="term" value="P:unidimensional cell growth"/>
    <property type="evidence" value="ECO:0007669"/>
    <property type="project" value="TreeGrafter"/>
</dbReference>
<gene>
    <name evidence="3" type="ORF">Ahy_B01g051489</name>
</gene>
<comment type="caution">
    <text evidence="3">The sequence shown here is derived from an EMBL/GenBank/DDBJ whole genome shotgun (WGS) entry which is preliminary data.</text>
</comment>
<name>A0A445ALY6_ARAHY</name>
<dbReference type="InterPro" id="IPR011989">
    <property type="entry name" value="ARM-like"/>
</dbReference>
<evidence type="ECO:0000259" key="2">
    <source>
        <dbReference type="SMART" id="SM01349"/>
    </source>
</evidence>
<dbReference type="FunFam" id="1.25.10.10:FF:000224">
    <property type="entry name" value="Microtubule-associated protein TORTIFOLIA1"/>
    <property type="match status" value="1"/>
</dbReference>
<dbReference type="Gene3D" id="1.25.10.10">
    <property type="entry name" value="Leucine-rich Repeat Variant"/>
    <property type="match status" value="2"/>
</dbReference>
<dbReference type="InterPro" id="IPR033337">
    <property type="entry name" value="TORTIFOLIA1/SINE1-2"/>
</dbReference>
<accession>A0A445ALY6</accession>
<feature type="compositionally biased region" description="Basic and acidic residues" evidence="1">
    <location>
        <begin position="478"/>
        <end position="534"/>
    </location>
</feature>
<keyword evidence="4" id="KW-1185">Reference proteome</keyword>
<feature type="compositionally biased region" description="Low complexity" evidence="1">
    <location>
        <begin position="12"/>
        <end position="46"/>
    </location>
</feature>
<organism evidence="3 4">
    <name type="scientific">Arachis hypogaea</name>
    <name type="common">Peanut</name>
    <dbReference type="NCBI Taxonomy" id="3818"/>
    <lineage>
        <taxon>Eukaryota</taxon>
        <taxon>Viridiplantae</taxon>
        <taxon>Streptophyta</taxon>
        <taxon>Embryophyta</taxon>
        <taxon>Tracheophyta</taxon>
        <taxon>Spermatophyta</taxon>
        <taxon>Magnoliopsida</taxon>
        <taxon>eudicotyledons</taxon>
        <taxon>Gunneridae</taxon>
        <taxon>Pentapetalae</taxon>
        <taxon>rosids</taxon>
        <taxon>fabids</taxon>
        <taxon>Fabales</taxon>
        <taxon>Fabaceae</taxon>
        <taxon>Papilionoideae</taxon>
        <taxon>50 kb inversion clade</taxon>
        <taxon>dalbergioids sensu lato</taxon>
        <taxon>Dalbergieae</taxon>
        <taxon>Pterocarpus clade</taxon>
        <taxon>Arachis</taxon>
    </lineage>
</organism>
<dbReference type="Proteomes" id="UP000289738">
    <property type="component" value="Chromosome B01"/>
</dbReference>
<dbReference type="InterPro" id="IPR057599">
    <property type="entry name" value="TORTIFOLIA1/TORL1-2_C"/>
</dbReference>
<feature type="compositionally biased region" description="Polar residues" evidence="1">
    <location>
        <begin position="1"/>
        <end position="11"/>
    </location>
</feature>
<dbReference type="AlphaFoldDB" id="A0A445ALY6"/>
<dbReference type="SMR" id="A0A445ALY6"/>
<dbReference type="GO" id="GO:0008017">
    <property type="term" value="F:microtubule binding"/>
    <property type="evidence" value="ECO:0007669"/>
    <property type="project" value="InterPro"/>
</dbReference>
<dbReference type="GO" id="GO:0010005">
    <property type="term" value="C:cortical microtubule, transverse to long axis"/>
    <property type="evidence" value="ECO:0007669"/>
    <property type="project" value="TreeGrafter"/>
</dbReference>
<dbReference type="Pfam" id="PF24714">
    <property type="entry name" value="TOR1L1_N"/>
    <property type="match status" value="1"/>
</dbReference>
<dbReference type="InterPro" id="IPR016024">
    <property type="entry name" value="ARM-type_fold"/>
</dbReference>
<dbReference type="SUPFAM" id="SSF48371">
    <property type="entry name" value="ARM repeat"/>
    <property type="match status" value="1"/>
</dbReference>
<feature type="compositionally biased region" description="Basic and acidic residues" evidence="1">
    <location>
        <begin position="385"/>
        <end position="394"/>
    </location>
</feature>
<dbReference type="Pfam" id="PF24713">
    <property type="entry name" value="TOR1L1_C"/>
    <property type="match status" value="1"/>
</dbReference>
<evidence type="ECO:0000313" key="3">
    <source>
        <dbReference type="EMBL" id="RYR27457.1"/>
    </source>
</evidence>
<dbReference type="EMBL" id="SDMP01000011">
    <property type="protein sequence ID" value="RYR27457.1"/>
    <property type="molecule type" value="Genomic_DNA"/>
</dbReference>
<dbReference type="STRING" id="3818.A0A445ALY6"/>
<dbReference type="SMART" id="SM01349">
    <property type="entry name" value="TOG"/>
    <property type="match status" value="1"/>
</dbReference>
<evidence type="ECO:0000256" key="1">
    <source>
        <dbReference type="SAM" id="MobiDB-lite"/>
    </source>
</evidence>
<reference evidence="3 4" key="1">
    <citation type="submission" date="2019-01" db="EMBL/GenBank/DDBJ databases">
        <title>Sequencing of cultivated peanut Arachis hypogaea provides insights into genome evolution and oil improvement.</title>
        <authorList>
            <person name="Chen X."/>
        </authorList>
    </citation>
    <scope>NUCLEOTIDE SEQUENCE [LARGE SCALE GENOMIC DNA]</scope>
    <source>
        <strain evidence="4">cv. Fuhuasheng</strain>
        <tissue evidence="3">Leaves</tissue>
    </source>
</reference>
<proteinExistence type="predicted"/>
<protein>
    <recommendedName>
        <fullName evidence="2">TOG domain-containing protein</fullName>
    </recommendedName>
</protein>
<dbReference type="Gramene" id="arahy.Tifrunner.gnm2.ann2.Ah11g016900.1">
    <property type="protein sequence ID" value="arahy.Tifrunner.gnm2.ann2.Ah11g016900.1-CDS"/>
    <property type="gene ID" value="arahy.Tifrunner.gnm2.ann2.Ah11g016900"/>
</dbReference>
<sequence>MSSQTHTRTSKPTTKPSQQQHSSSKTPQSHSHSSSTPSTTTTNASSLSTHLAMVELKQRILTSISKLSDRDTHQIAIEDLEKTILTLSPESIPMILNSLYDAASADPKPAVKKDSLRLLTFVCASHPDAAVPHLTKILAAVVRRLKDADSGIREACREAVGALAAQYLRGGSNGNGNGGGDNGAGAGSVVALFVRPLFEAMGEQNKGVQAGAAACLAKMVESAGGDGGGGGALVPAFQKICPRICKLLGSPNFLAKAAILPVVSSLSQVGAITPQSLEHLLPSIHDCLTSTDWATRKAAADALSSLALHSRGLVADGAASTVAVLEDCRFDKIKPVRDSMTEALQLWKNIAGKGDGSPDDSKPVSGDGDKSSASPLPETSAKLNLGDRKIDPSAKESPAGTSDVDSTGKAKAAGISEKAVVILKKKAPALSDKELNPEFFQKLERRGSDDLPVEVVLPRRGLNSSSSNNEEESGANAKDSKERNIPNHMLDRGNDRNSKQHSFDDFAPDKRMNAKELRAKAFDTDDRTEIDQREGSSNLAGQSEVSFSNNRGNWLAIQRQLLQLERQQVHLMNMLQDFMGGSHDGMVTLENRVRGLERIVEDMSRDLSISSGRRGSNFTGFEGSSRPSSKYNGFNDYSTAKYGRGGDGRTPFSERFSQADGNALGMRGRGPSWRSDTSEGWDFPGYGASRNGQISTRRAFGGSSVDARSPKSVPEGDQGGSRRAWDKAALPIRLGEGPSARSVWQASKDEATLEAIRVAGEDNGTARATRVAIPEMTAEAMADDNVGQDRDAIWTSWSNAMHALQVGDIDSAFAEVLSTADDLLLVKLMDRTGPVIDQLSNEIACEIMPAIGQFLLDQNLHDICFSWIQQLLEIVFDNGPETFGIPMEVKKELLLNLHEASSADTAEEWEGMPPDQLLLQLASAWEIDLQQHDK</sequence>
<dbReference type="InterPro" id="IPR057600">
    <property type="entry name" value="TORTIFOLIA1/SINE1-2_N"/>
</dbReference>
<feature type="region of interest" description="Disordered" evidence="1">
    <location>
        <begin position="1"/>
        <end position="46"/>
    </location>
</feature>
<dbReference type="PANTHER" id="PTHR31355:SF7">
    <property type="entry name" value="MICROTUBULE-ASSOCIATED PROTEIN TORTIFOLIA1"/>
    <property type="match status" value="1"/>
</dbReference>